<dbReference type="AlphaFoldDB" id="A0A0R2LQ28"/>
<comment type="subcellular location">
    <subcellularLocation>
        <location evidence="2">Cell envelope</location>
    </subcellularLocation>
    <subcellularLocation>
        <location evidence="7">Cell membrane</location>
        <topology evidence="7">Multi-pass membrane protein</topology>
    </subcellularLocation>
    <subcellularLocation>
        <location evidence="1">Membrane</location>
        <topology evidence="1">Multi-pass membrane protein</topology>
    </subcellularLocation>
</comment>
<name>A0A0R2LQ28_9LACO</name>
<evidence type="ECO:0000256" key="3">
    <source>
        <dbReference type="ARBA" id="ARBA00022448"/>
    </source>
</evidence>
<evidence type="ECO:0000256" key="6">
    <source>
        <dbReference type="ARBA" id="ARBA00023136"/>
    </source>
</evidence>
<keyword evidence="6 7" id="KW-0472">Membrane</keyword>
<dbReference type="OrthoDB" id="8557224at2"/>
<protein>
    <recommendedName>
        <fullName evidence="8">ABC transmembrane type-1 domain-containing protein</fullName>
    </recommendedName>
</protein>
<evidence type="ECO:0000256" key="5">
    <source>
        <dbReference type="ARBA" id="ARBA00022989"/>
    </source>
</evidence>
<gene>
    <name evidence="9" type="ORF">IV54_GL002088</name>
</gene>
<dbReference type="NCBIfam" id="TIGR01097">
    <property type="entry name" value="PhnE"/>
    <property type="match status" value="1"/>
</dbReference>
<dbReference type="SUPFAM" id="SSF161098">
    <property type="entry name" value="MetI-like"/>
    <property type="match status" value="1"/>
</dbReference>
<evidence type="ECO:0000313" key="10">
    <source>
        <dbReference type="Proteomes" id="UP000051906"/>
    </source>
</evidence>
<feature type="transmembrane region" description="Helical" evidence="7">
    <location>
        <begin position="82"/>
        <end position="109"/>
    </location>
</feature>
<reference evidence="9 10" key="1">
    <citation type="journal article" date="2015" name="Genome Announc.">
        <title>Expanding the biotechnology potential of lactobacilli through comparative genomics of 213 strains and associated genera.</title>
        <authorList>
            <person name="Sun Z."/>
            <person name="Harris H.M."/>
            <person name="McCann A."/>
            <person name="Guo C."/>
            <person name="Argimon S."/>
            <person name="Zhang W."/>
            <person name="Yang X."/>
            <person name="Jeffery I.B."/>
            <person name="Cooney J.C."/>
            <person name="Kagawa T.F."/>
            <person name="Liu W."/>
            <person name="Song Y."/>
            <person name="Salvetti E."/>
            <person name="Wrobel A."/>
            <person name="Rasinkangas P."/>
            <person name="Parkhill J."/>
            <person name="Rea M.C."/>
            <person name="O'Sullivan O."/>
            <person name="Ritari J."/>
            <person name="Douillard F.P."/>
            <person name="Paul Ross R."/>
            <person name="Yang R."/>
            <person name="Briner A.E."/>
            <person name="Felis G.E."/>
            <person name="de Vos W.M."/>
            <person name="Barrangou R."/>
            <person name="Klaenhammer T.R."/>
            <person name="Caufield P.W."/>
            <person name="Cui Y."/>
            <person name="Zhang H."/>
            <person name="O'Toole P.W."/>
        </authorList>
    </citation>
    <scope>NUCLEOTIDE SEQUENCE [LARGE SCALE GENOMIC DNA]</scope>
    <source>
        <strain evidence="9 10">DSM 22467</strain>
    </source>
</reference>
<dbReference type="PROSITE" id="PS50928">
    <property type="entry name" value="ABC_TM1"/>
    <property type="match status" value="1"/>
</dbReference>
<organism evidence="9 10">
    <name type="scientific">Levilactobacillus paucivorans</name>
    <dbReference type="NCBI Taxonomy" id="616990"/>
    <lineage>
        <taxon>Bacteria</taxon>
        <taxon>Bacillati</taxon>
        <taxon>Bacillota</taxon>
        <taxon>Bacilli</taxon>
        <taxon>Lactobacillales</taxon>
        <taxon>Lactobacillaceae</taxon>
        <taxon>Levilactobacillus</taxon>
    </lineage>
</organism>
<dbReference type="PANTHER" id="PTHR30043">
    <property type="entry name" value="PHOSPHONATES TRANSPORT SYSTEM PERMEASE PROTEIN"/>
    <property type="match status" value="1"/>
</dbReference>
<comment type="similarity">
    <text evidence="7">Belongs to the binding-protein-dependent transport system permease family.</text>
</comment>
<dbReference type="InterPro" id="IPR005769">
    <property type="entry name" value="PhnE/PtxC"/>
</dbReference>
<evidence type="ECO:0000256" key="7">
    <source>
        <dbReference type="RuleBase" id="RU363032"/>
    </source>
</evidence>
<dbReference type="InterPro" id="IPR000515">
    <property type="entry name" value="MetI-like"/>
</dbReference>
<dbReference type="STRING" id="616990.IV54_GL002088"/>
<evidence type="ECO:0000256" key="2">
    <source>
        <dbReference type="ARBA" id="ARBA00004196"/>
    </source>
</evidence>
<dbReference type="PANTHER" id="PTHR30043:SF8">
    <property type="entry name" value="ABC TRANSPORTER, PERMEASE PROTEIN CC0363, PUTATIVE-RELATED"/>
    <property type="match status" value="1"/>
</dbReference>
<dbReference type="Pfam" id="PF00528">
    <property type="entry name" value="BPD_transp_1"/>
    <property type="match status" value="1"/>
</dbReference>
<feature type="transmembrane region" description="Helical" evidence="7">
    <location>
        <begin position="245"/>
        <end position="263"/>
    </location>
</feature>
<evidence type="ECO:0000259" key="8">
    <source>
        <dbReference type="PROSITE" id="PS50928"/>
    </source>
</evidence>
<dbReference type="PATRIC" id="fig|616990.3.peg.2208"/>
<dbReference type="GO" id="GO:0030313">
    <property type="term" value="C:cell envelope"/>
    <property type="evidence" value="ECO:0007669"/>
    <property type="project" value="UniProtKB-SubCell"/>
</dbReference>
<keyword evidence="3 7" id="KW-0813">Transport</keyword>
<dbReference type="CDD" id="cd06261">
    <property type="entry name" value="TM_PBP2"/>
    <property type="match status" value="1"/>
</dbReference>
<dbReference type="GO" id="GO:0015416">
    <property type="term" value="F:ABC-type phosphonate transporter activity"/>
    <property type="evidence" value="ECO:0007669"/>
    <property type="project" value="InterPro"/>
</dbReference>
<feature type="domain" description="ABC transmembrane type-1" evidence="8">
    <location>
        <begin position="83"/>
        <end position="267"/>
    </location>
</feature>
<evidence type="ECO:0000313" key="9">
    <source>
        <dbReference type="EMBL" id="KRO03727.1"/>
    </source>
</evidence>
<feature type="transmembrane region" description="Helical" evidence="7">
    <location>
        <begin position="23"/>
        <end position="45"/>
    </location>
</feature>
<dbReference type="GO" id="GO:0005886">
    <property type="term" value="C:plasma membrane"/>
    <property type="evidence" value="ECO:0007669"/>
    <property type="project" value="UniProtKB-SubCell"/>
</dbReference>
<evidence type="ECO:0000256" key="1">
    <source>
        <dbReference type="ARBA" id="ARBA00004141"/>
    </source>
</evidence>
<keyword evidence="10" id="KW-1185">Reference proteome</keyword>
<proteinExistence type="inferred from homology"/>
<dbReference type="Proteomes" id="UP000051906">
    <property type="component" value="Unassembled WGS sequence"/>
</dbReference>
<dbReference type="Gene3D" id="1.10.3720.10">
    <property type="entry name" value="MetI-like"/>
    <property type="match status" value="1"/>
</dbReference>
<dbReference type="EMBL" id="JQCA01000060">
    <property type="protein sequence ID" value="KRO03727.1"/>
    <property type="molecule type" value="Genomic_DNA"/>
</dbReference>
<dbReference type="InterPro" id="IPR035906">
    <property type="entry name" value="MetI-like_sf"/>
</dbReference>
<sequence>MNMQTTMTNKPEKPVHLNPWRRWSWLIWLVLVAGVYTWAITGLHFTGLQESAGSVSKSIVHGLVNPDWAYVYNGSGEDLVSLIIQTLAIALLGTFVSALISVPFAFWAARGEHEWGHLRSGSGKIVLTLIRTFPEIVLAIMFIKAVGPGSYAGVLAVSIHSIGMLGKLFSEAIENMDRGAEEAIVSAGGNSPQVFMLATIPTIMPEFISYTLYRFEIAVRSASILGMVGAGGIGTPMIFAIQTRAWSRVGIILLGIVVMVLLIDTLSEQLRKRLI</sequence>
<comment type="caution">
    <text evidence="9">The sequence shown here is derived from an EMBL/GenBank/DDBJ whole genome shotgun (WGS) entry which is preliminary data.</text>
</comment>
<accession>A0A0R2LQ28</accession>
<evidence type="ECO:0000256" key="4">
    <source>
        <dbReference type="ARBA" id="ARBA00022692"/>
    </source>
</evidence>
<feature type="transmembrane region" description="Helical" evidence="7">
    <location>
        <begin position="217"/>
        <end position="239"/>
    </location>
</feature>
<keyword evidence="5 7" id="KW-1133">Transmembrane helix</keyword>
<keyword evidence="4 7" id="KW-0812">Transmembrane</keyword>